<dbReference type="InterPro" id="IPR020422">
    <property type="entry name" value="TYR_PHOSPHATASE_DUAL_dom"/>
</dbReference>
<dbReference type="FunCoup" id="A0A0L0HMZ9">
    <property type="interactions" value="180"/>
</dbReference>
<evidence type="ECO:0000313" key="7">
    <source>
        <dbReference type="Proteomes" id="UP000053201"/>
    </source>
</evidence>
<dbReference type="eggNOG" id="KOG1716">
    <property type="taxonomic scope" value="Eukaryota"/>
</dbReference>
<dbReference type="SMART" id="SM00195">
    <property type="entry name" value="DSPc"/>
    <property type="match status" value="1"/>
</dbReference>
<dbReference type="GO" id="GO:0005737">
    <property type="term" value="C:cytoplasm"/>
    <property type="evidence" value="ECO:0007669"/>
    <property type="project" value="TreeGrafter"/>
</dbReference>
<evidence type="ECO:0000259" key="4">
    <source>
        <dbReference type="PROSITE" id="PS50054"/>
    </source>
</evidence>
<evidence type="ECO:0000259" key="5">
    <source>
        <dbReference type="PROSITE" id="PS50056"/>
    </source>
</evidence>
<dbReference type="GO" id="GO:0070372">
    <property type="term" value="P:regulation of ERK1 and ERK2 cascade"/>
    <property type="evidence" value="ECO:0007669"/>
    <property type="project" value="TreeGrafter"/>
</dbReference>
<dbReference type="PANTHER" id="PTHR46588:SF1">
    <property type="entry name" value="SERINE_THREONINE_TYROSINE-INTERACTING PROTEIN"/>
    <property type="match status" value="1"/>
</dbReference>
<dbReference type="PANTHER" id="PTHR46588">
    <property type="entry name" value="SERINE/THREONINE/TYROSINE-INTERACTING PROTEIN"/>
    <property type="match status" value="1"/>
</dbReference>
<dbReference type="InterPro" id="IPR029021">
    <property type="entry name" value="Prot-tyrosine_phosphatase-like"/>
</dbReference>
<keyword evidence="7" id="KW-1185">Reference proteome</keyword>
<evidence type="ECO:0000313" key="6">
    <source>
        <dbReference type="EMBL" id="KND02796.1"/>
    </source>
</evidence>
<dbReference type="GO" id="GO:0005654">
    <property type="term" value="C:nucleoplasm"/>
    <property type="evidence" value="ECO:0007669"/>
    <property type="project" value="TreeGrafter"/>
</dbReference>
<dbReference type="PROSITE" id="PS50056">
    <property type="entry name" value="TYR_PHOSPHATASE_2"/>
    <property type="match status" value="1"/>
</dbReference>
<feature type="domain" description="Tyrosine-protein phosphatase" evidence="4">
    <location>
        <begin position="25"/>
        <end position="171"/>
    </location>
</feature>
<evidence type="ECO:0000256" key="2">
    <source>
        <dbReference type="ARBA" id="ARBA00022801"/>
    </source>
</evidence>
<dbReference type="InterPro" id="IPR052449">
    <property type="entry name" value="STYX-Interacting_Phosphatase"/>
</dbReference>
<dbReference type="GO" id="GO:1990444">
    <property type="term" value="F:F-box domain binding"/>
    <property type="evidence" value="ECO:0007669"/>
    <property type="project" value="TreeGrafter"/>
</dbReference>
<dbReference type="Gene3D" id="3.90.190.10">
    <property type="entry name" value="Protein tyrosine phosphatase superfamily"/>
    <property type="match status" value="1"/>
</dbReference>
<dbReference type="AlphaFoldDB" id="A0A0L0HMZ9"/>
<feature type="domain" description="Tyrosine specific protein phosphatases" evidence="5">
    <location>
        <begin position="91"/>
        <end position="149"/>
    </location>
</feature>
<dbReference type="GO" id="GO:0062026">
    <property type="term" value="P:negative regulation of SCF-dependent proteasomal ubiquitin-dependent catabolic process"/>
    <property type="evidence" value="ECO:0007669"/>
    <property type="project" value="TreeGrafter"/>
</dbReference>
<organism evidence="6 7">
    <name type="scientific">Spizellomyces punctatus (strain DAOM BR117)</name>
    <dbReference type="NCBI Taxonomy" id="645134"/>
    <lineage>
        <taxon>Eukaryota</taxon>
        <taxon>Fungi</taxon>
        <taxon>Fungi incertae sedis</taxon>
        <taxon>Chytridiomycota</taxon>
        <taxon>Chytridiomycota incertae sedis</taxon>
        <taxon>Chytridiomycetes</taxon>
        <taxon>Spizellomycetales</taxon>
        <taxon>Spizellomycetaceae</taxon>
        <taxon>Spizellomyces</taxon>
    </lineage>
</organism>
<sequence length="210" mass="24831">MMAQGNSQDFFRMDVHDWRYEMRREMQEILPGLWLGPYQCSKNKELLKSKGITHVLCIRDSNERHVVKTTFPDDFVYHVIEVSESPMQNLIPYFPDAKQFIDYALEQGGRVLVHCNSGISRSPSFVVAYVMMSQRWGFQESFTFVQNKRFCMNPNEGFKYQLKEFEPIWRASDDEFIKKYTHEQILQQGKLKRMIDDDGSDEQDEMQIAA</sequence>
<dbReference type="RefSeq" id="XP_016610835.1">
    <property type="nucleotide sequence ID" value="XM_016750188.1"/>
</dbReference>
<dbReference type="GO" id="GO:0004721">
    <property type="term" value="F:phosphoprotein phosphatase activity"/>
    <property type="evidence" value="ECO:0007669"/>
    <property type="project" value="UniProtKB-KW"/>
</dbReference>
<dbReference type="InterPro" id="IPR016130">
    <property type="entry name" value="Tyr_Pase_AS"/>
</dbReference>
<dbReference type="VEuPathDB" id="FungiDB:SPPG_01877"/>
<dbReference type="GeneID" id="27685511"/>
<dbReference type="PROSITE" id="PS50054">
    <property type="entry name" value="TYR_PHOSPHATASE_DUAL"/>
    <property type="match status" value="1"/>
</dbReference>
<dbReference type="Proteomes" id="UP000053201">
    <property type="component" value="Unassembled WGS sequence"/>
</dbReference>
<dbReference type="InParanoid" id="A0A0L0HMZ9"/>
<dbReference type="InterPro" id="IPR000340">
    <property type="entry name" value="Dual-sp_phosphatase_cat-dom"/>
</dbReference>
<evidence type="ECO:0000256" key="3">
    <source>
        <dbReference type="ARBA" id="ARBA00022912"/>
    </source>
</evidence>
<keyword evidence="2" id="KW-0378">Hydrolase</keyword>
<dbReference type="EMBL" id="KQ257452">
    <property type="protein sequence ID" value="KND02796.1"/>
    <property type="molecule type" value="Genomic_DNA"/>
</dbReference>
<name>A0A0L0HMZ9_SPIPD</name>
<proteinExistence type="inferred from homology"/>
<dbReference type="PROSITE" id="PS00383">
    <property type="entry name" value="TYR_PHOSPHATASE_1"/>
    <property type="match status" value="1"/>
</dbReference>
<dbReference type="STRING" id="645134.A0A0L0HMZ9"/>
<dbReference type="SUPFAM" id="SSF52799">
    <property type="entry name" value="(Phosphotyrosine protein) phosphatases II"/>
    <property type="match status" value="1"/>
</dbReference>
<gene>
    <name evidence="6" type="ORF">SPPG_01877</name>
</gene>
<dbReference type="InterPro" id="IPR000387">
    <property type="entry name" value="Tyr_Pase_dom"/>
</dbReference>
<comment type="similarity">
    <text evidence="1">Belongs to the protein-tyrosine phosphatase family. Non-receptor class subfamily.</text>
</comment>
<protein>
    <submittedName>
        <fullName evidence="6">Uncharacterized protein</fullName>
    </submittedName>
</protein>
<reference evidence="6 7" key="1">
    <citation type="submission" date="2009-08" db="EMBL/GenBank/DDBJ databases">
        <title>The Genome Sequence of Spizellomyces punctatus strain DAOM BR117.</title>
        <authorList>
            <consortium name="The Broad Institute Genome Sequencing Platform"/>
            <person name="Russ C."/>
            <person name="Cuomo C."/>
            <person name="Shea T."/>
            <person name="Young S.K."/>
            <person name="Zeng Q."/>
            <person name="Koehrsen M."/>
            <person name="Haas B."/>
            <person name="Borodovsky M."/>
            <person name="Guigo R."/>
            <person name="Alvarado L."/>
            <person name="Berlin A."/>
            <person name="Bochicchio J."/>
            <person name="Borenstein D."/>
            <person name="Chapman S."/>
            <person name="Chen Z."/>
            <person name="Engels R."/>
            <person name="Freedman E."/>
            <person name="Gellesch M."/>
            <person name="Goldberg J."/>
            <person name="Griggs A."/>
            <person name="Gujja S."/>
            <person name="Heiman D."/>
            <person name="Hepburn T."/>
            <person name="Howarth C."/>
            <person name="Jen D."/>
            <person name="Larson L."/>
            <person name="Lewis B."/>
            <person name="Mehta T."/>
            <person name="Park D."/>
            <person name="Pearson M."/>
            <person name="Roberts A."/>
            <person name="Saif S."/>
            <person name="Shenoy N."/>
            <person name="Sisk P."/>
            <person name="Stolte C."/>
            <person name="Sykes S."/>
            <person name="Thomson T."/>
            <person name="Walk T."/>
            <person name="White J."/>
            <person name="Yandava C."/>
            <person name="Burger G."/>
            <person name="Gray M.W."/>
            <person name="Holland P.W.H."/>
            <person name="King N."/>
            <person name="Lang F.B.F."/>
            <person name="Roger A.J."/>
            <person name="Ruiz-Trillo I."/>
            <person name="Lander E."/>
            <person name="Nusbaum C."/>
        </authorList>
    </citation>
    <scope>NUCLEOTIDE SEQUENCE [LARGE SCALE GENOMIC DNA]</scope>
    <source>
        <strain evidence="6 7">DAOM BR117</strain>
    </source>
</reference>
<dbReference type="OMA" id="EWRYEMR"/>
<accession>A0A0L0HMZ9</accession>
<evidence type="ECO:0000256" key="1">
    <source>
        <dbReference type="ARBA" id="ARBA00009649"/>
    </source>
</evidence>
<dbReference type="Pfam" id="PF00782">
    <property type="entry name" value="DSPc"/>
    <property type="match status" value="1"/>
</dbReference>
<dbReference type="OrthoDB" id="2017893at2759"/>
<keyword evidence="3" id="KW-0904">Protein phosphatase</keyword>
<dbReference type="FunFam" id="3.90.190.10:FF:000036">
    <property type="entry name" value="Serine/threonine/tyrosine-interacting protein a"/>
    <property type="match status" value="1"/>
</dbReference>